<evidence type="ECO:0000256" key="1">
    <source>
        <dbReference type="SAM" id="SignalP"/>
    </source>
</evidence>
<accession>A0A098QX13</accession>
<dbReference type="eggNOG" id="COG2304">
    <property type="taxonomic scope" value="Bacteria"/>
</dbReference>
<dbReference type="OrthoDB" id="370758at2"/>
<protein>
    <recommendedName>
        <fullName evidence="2">NAD glycohydrolase translocation F5/8 type C domain-containing protein</fullName>
    </recommendedName>
</protein>
<dbReference type="STRING" id="1480694.DC28_07785"/>
<keyword evidence="4" id="KW-1185">Reference proteome</keyword>
<dbReference type="Pfam" id="PF25302">
    <property type="entry name" value="NADase_transloc"/>
    <property type="match status" value="1"/>
</dbReference>
<dbReference type="RefSeq" id="WP_037547412.1">
    <property type="nucleotide sequence ID" value="NZ_JNUP01000062.1"/>
</dbReference>
<sequence length="284" mass="32030">MKQKIRIILIFISFLPVSLVAQNSPEGTFSAGVYDGYLTLQAGEAEFFSFFNDLPEMTLEGEYQYSIQDNIPFIEIFSEPYVSLVFLSNEYFAYLSLVNYRGETLFINKQKITEIIESSLIGRHDLLLINYASIYEASSYLIEGETEYLPSNLERSAIIGPWVEGVSGSGIGEVITVQFVVDENGNPNDYWNGFPVNGLLISNGFVSSSRPSLYGRNNRIKSIRITDFNGNFSFEIELADSPSPQIIRLPDYTNKVTIEILEVYNGSQWDDTCLNFILGIRGLK</sequence>
<comment type="caution">
    <text evidence="3">The sequence shown here is derived from an EMBL/GenBank/DDBJ whole genome shotgun (WGS) entry which is preliminary data.</text>
</comment>
<reference evidence="3 4" key="1">
    <citation type="submission" date="2014-05" db="EMBL/GenBank/DDBJ databases">
        <title>De novo Genome Sequence of Spirocheata sp.</title>
        <authorList>
            <person name="Shivani Y."/>
            <person name="Subhash Y."/>
            <person name="Tushar L."/>
            <person name="Sasikala C."/>
            <person name="Ramana C.V."/>
        </authorList>
    </citation>
    <scope>NUCLEOTIDE SEQUENCE [LARGE SCALE GENOMIC DNA]</scope>
    <source>
        <strain evidence="3 4">JC230</strain>
    </source>
</reference>
<gene>
    <name evidence="3" type="ORF">DC28_07785</name>
</gene>
<dbReference type="AlphaFoldDB" id="A0A098QX13"/>
<proteinExistence type="predicted"/>
<evidence type="ECO:0000259" key="2">
    <source>
        <dbReference type="Pfam" id="PF25302"/>
    </source>
</evidence>
<dbReference type="Proteomes" id="UP000029692">
    <property type="component" value="Unassembled WGS sequence"/>
</dbReference>
<feature type="signal peptide" evidence="1">
    <location>
        <begin position="1"/>
        <end position="21"/>
    </location>
</feature>
<dbReference type="InterPro" id="IPR057561">
    <property type="entry name" value="NADase_transloc"/>
</dbReference>
<keyword evidence="1" id="KW-0732">Signal</keyword>
<evidence type="ECO:0000313" key="3">
    <source>
        <dbReference type="EMBL" id="KGE72111.1"/>
    </source>
</evidence>
<feature type="domain" description="NAD glycohydrolase translocation F5/8 type C" evidence="2">
    <location>
        <begin position="134"/>
        <end position="275"/>
    </location>
</feature>
<name>A0A098QX13_9SPIO</name>
<dbReference type="NCBIfam" id="NF047619">
    <property type="entry name" value="NADase_discoid"/>
    <property type="match status" value="1"/>
</dbReference>
<feature type="chain" id="PRO_5001946412" description="NAD glycohydrolase translocation F5/8 type C domain-containing protein" evidence="1">
    <location>
        <begin position="22"/>
        <end position="284"/>
    </location>
</feature>
<dbReference type="EMBL" id="JNUP01000062">
    <property type="protein sequence ID" value="KGE72111.1"/>
    <property type="molecule type" value="Genomic_DNA"/>
</dbReference>
<evidence type="ECO:0000313" key="4">
    <source>
        <dbReference type="Proteomes" id="UP000029692"/>
    </source>
</evidence>
<organism evidence="3 4">
    <name type="scientific">Spirochaeta lutea</name>
    <dbReference type="NCBI Taxonomy" id="1480694"/>
    <lineage>
        <taxon>Bacteria</taxon>
        <taxon>Pseudomonadati</taxon>
        <taxon>Spirochaetota</taxon>
        <taxon>Spirochaetia</taxon>
        <taxon>Spirochaetales</taxon>
        <taxon>Spirochaetaceae</taxon>
        <taxon>Spirochaeta</taxon>
    </lineage>
</organism>